<dbReference type="Proteomes" id="UP000553034">
    <property type="component" value="Unassembled WGS sequence"/>
</dbReference>
<dbReference type="PANTHER" id="PTHR47406:SF2">
    <property type="entry name" value="ALPHA GLUCURONIDASE N-TERMINAL DOMAIN-CONTAINING PROTEIN"/>
    <property type="match status" value="1"/>
</dbReference>
<evidence type="ECO:0008006" key="3">
    <source>
        <dbReference type="Google" id="ProtNLM"/>
    </source>
</evidence>
<evidence type="ECO:0000313" key="1">
    <source>
        <dbReference type="EMBL" id="MBB4118465.1"/>
    </source>
</evidence>
<gene>
    <name evidence="1" type="ORF">GGR32_000739</name>
</gene>
<keyword evidence="2" id="KW-1185">Reference proteome</keyword>
<comment type="caution">
    <text evidence="1">The sequence shown here is derived from an EMBL/GenBank/DDBJ whole genome shotgun (WGS) entry which is preliminary data.</text>
</comment>
<dbReference type="AlphaFoldDB" id="A0A840EMY4"/>
<evidence type="ECO:0000313" key="2">
    <source>
        <dbReference type="Proteomes" id="UP000553034"/>
    </source>
</evidence>
<protein>
    <recommendedName>
        <fullName evidence="3">DUF4838 domain-containing protein</fullName>
    </recommendedName>
</protein>
<reference evidence="1 2" key="1">
    <citation type="submission" date="2020-08" db="EMBL/GenBank/DDBJ databases">
        <title>Genomic Encyclopedia of Type Strains, Phase IV (KMG-IV): sequencing the most valuable type-strain genomes for metagenomic binning, comparative biology and taxonomic classification.</title>
        <authorList>
            <person name="Goeker M."/>
        </authorList>
    </citation>
    <scope>NUCLEOTIDE SEQUENCE [LARGE SCALE GENOMIC DNA]</scope>
    <source>
        <strain evidence="1 2">DSM 29568</strain>
    </source>
</reference>
<sequence length="711" mass="82773">MWRFNYFFIFLLFPIFCFSQSTYSLKSDVYLITSANDSKSKEWANYTYNQFEQQSLEKNIIYSTSVENASYKDAKKNNGIYLVLDPNLAYDYCIEKTSTKISLKVKNEKTSKWIINQLLAVLSKTDHRFSSHNLLPAIIDFKTDCINFDFSYREPHFYYNLQKNNAAILNTNNVETDWGLWGHNLHKIITKKPPTLYAEVNHKRLPQQFCFSSVSLYQQTLNYIVNNYGNGKKVTYRFMIMPNDNKLVCTCKHCLSLGNTTSNATPAVTYFIKKLAERFPNHHFFTSAYLTTKTPPKEKLTKNIGVMISTIELPKGIALNEQQTPSRNFIKQVNAWKEKTENIYLWDYAANFDDYLTPIPVLYALQEQLRFFKKFAIKGVFLNANGYDYASFDDLKTFISAALMLNTEVNIDNLIKAFFQKEYPENHALLTNYYLSLEKNFKAKRKKYPLYGGIREILNTYLDATAFTQFYKDLEKIIPKTTGNEKEKLKKLFTALSYTRLQIGYALEDKPLGFLIKNNTQTTIKPRTKQWLASLKAYKNYPELKNYKEADGALPVYCEAWETNLLNTPYKNFLINTKIELLSEADESFKTTRLLNNGILGFASDYHQGWYINSIGNMVLKFTTLTLQQAKTIKLRFLMHEKHKFYPPKKIELYIDDVLKESKLKENLIIENGVAIYTINLNFSGTENVKLKFIQKELGKSSIACDEIQIF</sequence>
<dbReference type="PANTHER" id="PTHR47406">
    <property type="entry name" value="COAGULATION FACTOR 5/8 TYPE, C-TERMINAL"/>
    <property type="match status" value="1"/>
</dbReference>
<organism evidence="1 2">
    <name type="scientific">Mesonia hippocampi</name>
    <dbReference type="NCBI Taxonomy" id="1628250"/>
    <lineage>
        <taxon>Bacteria</taxon>
        <taxon>Pseudomonadati</taxon>
        <taxon>Bacteroidota</taxon>
        <taxon>Flavobacteriia</taxon>
        <taxon>Flavobacteriales</taxon>
        <taxon>Flavobacteriaceae</taxon>
        <taxon>Mesonia</taxon>
    </lineage>
</organism>
<proteinExistence type="predicted"/>
<accession>A0A840EMY4</accession>
<dbReference type="Pfam" id="PF16126">
    <property type="entry name" value="DUF4838"/>
    <property type="match status" value="1"/>
</dbReference>
<name>A0A840EMY4_9FLAO</name>
<dbReference type="InterPro" id="IPR032287">
    <property type="entry name" value="DUF4838"/>
</dbReference>
<dbReference type="EMBL" id="JACIFO010000002">
    <property type="protein sequence ID" value="MBB4118465.1"/>
    <property type="molecule type" value="Genomic_DNA"/>
</dbReference>
<dbReference type="RefSeq" id="WP_183476571.1">
    <property type="nucleotide sequence ID" value="NZ_JACIFO010000002.1"/>
</dbReference>